<dbReference type="Proteomes" id="UP000770717">
    <property type="component" value="Unassembled WGS sequence"/>
</dbReference>
<proteinExistence type="predicted"/>
<dbReference type="Gene3D" id="1.10.510.10">
    <property type="entry name" value="Transferase(Phosphotransferase) domain 1"/>
    <property type="match status" value="1"/>
</dbReference>
<accession>A0A8J6ES05</accession>
<dbReference type="InterPro" id="IPR036537">
    <property type="entry name" value="Adaptor_Cbl_N_dom_sf"/>
</dbReference>
<comment type="caution">
    <text evidence="4">The sequence shown here is derived from an EMBL/GenBank/DDBJ whole genome shotgun (WGS) entry which is preliminary data.</text>
</comment>
<dbReference type="EMBL" id="WNTK01000012">
    <property type="protein sequence ID" value="KAG9474782.1"/>
    <property type="molecule type" value="Genomic_DNA"/>
</dbReference>
<protein>
    <recommendedName>
        <fullName evidence="3">Protein kinase domain-containing protein</fullName>
    </recommendedName>
</protein>
<gene>
    <name evidence="4" type="ORF">GDO78_003312</name>
</gene>
<dbReference type="GO" id="GO:0005524">
    <property type="term" value="F:ATP binding"/>
    <property type="evidence" value="ECO:0007669"/>
    <property type="project" value="UniProtKB-KW"/>
</dbReference>
<evidence type="ECO:0000256" key="1">
    <source>
        <dbReference type="ARBA" id="ARBA00022741"/>
    </source>
</evidence>
<reference evidence="4" key="1">
    <citation type="thesis" date="2020" institute="ProQuest LLC" country="789 East Eisenhower Parkway, Ann Arbor, MI, USA">
        <title>Comparative Genomics and Chromosome Evolution.</title>
        <authorList>
            <person name="Mudd A.B."/>
        </authorList>
    </citation>
    <scope>NUCLEOTIDE SEQUENCE</scope>
    <source>
        <strain evidence="4">HN-11 Male</strain>
        <tissue evidence="4">Kidney and liver</tissue>
    </source>
</reference>
<dbReference type="PROSITE" id="PS50011">
    <property type="entry name" value="PROTEIN_KINASE_DOM"/>
    <property type="match status" value="1"/>
</dbReference>
<keyword evidence="5" id="KW-1185">Reference proteome</keyword>
<name>A0A8J6ES05_ELECQ</name>
<dbReference type="GO" id="GO:0004672">
    <property type="term" value="F:protein kinase activity"/>
    <property type="evidence" value="ECO:0007669"/>
    <property type="project" value="InterPro"/>
</dbReference>
<dbReference type="Gene3D" id="3.30.200.20">
    <property type="entry name" value="Phosphorylase Kinase, domain 1"/>
    <property type="match status" value="1"/>
</dbReference>
<dbReference type="InterPro" id="IPR000719">
    <property type="entry name" value="Prot_kinase_dom"/>
</dbReference>
<dbReference type="GO" id="GO:0097527">
    <property type="term" value="P:necroptotic signaling pathway"/>
    <property type="evidence" value="ECO:0007669"/>
    <property type="project" value="TreeGrafter"/>
</dbReference>
<dbReference type="PANTHER" id="PTHR44329:SF298">
    <property type="entry name" value="MIXED LINEAGE KINASE DOMAIN-LIKE PROTEIN"/>
    <property type="match status" value="1"/>
</dbReference>
<dbReference type="Gene3D" id="1.20.930.20">
    <property type="entry name" value="Adaptor protein Cbl, N-terminal domain"/>
    <property type="match status" value="1"/>
</dbReference>
<sequence>MDVLGHILEVAQTIYGLCDQASSNKKQCQNISRTMENVEDGMDKILSEMAAIKAVCKRSSWHITEIQATDLKFGPLLLEKPSHDLYLGEYHKSPVAIKVFKGQQIRNQDFIIKTFRSESETMKKFECLNILRLYGICVDGSGADARYSLVMEYCEKGTLRQLLERESDMSWERRVSMALDAARAIYRLHQTEKNAILHGSLSSSKFLLSGFELSKTESSLRRSSNAELRKRSMELVYIAPETLQNINTYDKRSEIYSLGVVLYEIASGRLPDQGLPAAEDGQKVNEELLGSCPPVLHQLFASCLQSNPSGRPTAGVIVDLLIAHLNQCES</sequence>
<evidence type="ECO:0000313" key="4">
    <source>
        <dbReference type="EMBL" id="KAG9474782.1"/>
    </source>
</evidence>
<dbReference type="OrthoDB" id="4062651at2759"/>
<dbReference type="SUPFAM" id="SSF56112">
    <property type="entry name" value="Protein kinase-like (PK-like)"/>
    <property type="match status" value="1"/>
</dbReference>
<dbReference type="InterPro" id="IPR011009">
    <property type="entry name" value="Kinase-like_dom_sf"/>
</dbReference>
<organism evidence="4 5">
    <name type="scientific">Eleutherodactylus coqui</name>
    <name type="common">Puerto Rican coqui</name>
    <dbReference type="NCBI Taxonomy" id="57060"/>
    <lineage>
        <taxon>Eukaryota</taxon>
        <taxon>Metazoa</taxon>
        <taxon>Chordata</taxon>
        <taxon>Craniata</taxon>
        <taxon>Vertebrata</taxon>
        <taxon>Euteleostomi</taxon>
        <taxon>Amphibia</taxon>
        <taxon>Batrachia</taxon>
        <taxon>Anura</taxon>
        <taxon>Neobatrachia</taxon>
        <taxon>Hyloidea</taxon>
        <taxon>Eleutherodactylidae</taxon>
        <taxon>Eleutherodactylinae</taxon>
        <taxon>Eleutherodactylus</taxon>
        <taxon>Eleutherodactylus</taxon>
    </lineage>
</organism>
<keyword evidence="1" id="KW-0547">Nucleotide-binding</keyword>
<dbReference type="PANTHER" id="PTHR44329">
    <property type="entry name" value="SERINE/THREONINE-PROTEIN KINASE TNNI3K-RELATED"/>
    <property type="match status" value="1"/>
</dbReference>
<dbReference type="GO" id="GO:0007166">
    <property type="term" value="P:cell surface receptor signaling pathway"/>
    <property type="evidence" value="ECO:0007669"/>
    <property type="project" value="InterPro"/>
</dbReference>
<dbReference type="AlphaFoldDB" id="A0A8J6ES05"/>
<dbReference type="Pfam" id="PF07714">
    <property type="entry name" value="PK_Tyr_Ser-Thr"/>
    <property type="match status" value="1"/>
</dbReference>
<evidence type="ECO:0000313" key="5">
    <source>
        <dbReference type="Proteomes" id="UP000770717"/>
    </source>
</evidence>
<dbReference type="InterPro" id="IPR001245">
    <property type="entry name" value="Ser-Thr/Tyr_kinase_cat_dom"/>
</dbReference>
<dbReference type="InterPro" id="IPR051681">
    <property type="entry name" value="Ser/Thr_Kinases-Pseudokinases"/>
</dbReference>
<evidence type="ECO:0000259" key="3">
    <source>
        <dbReference type="PROSITE" id="PS50011"/>
    </source>
</evidence>
<keyword evidence="2" id="KW-0067">ATP-binding</keyword>
<feature type="domain" description="Protein kinase" evidence="3">
    <location>
        <begin position="71"/>
        <end position="325"/>
    </location>
</feature>
<evidence type="ECO:0000256" key="2">
    <source>
        <dbReference type="ARBA" id="ARBA00022840"/>
    </source>
</evidence>